<keyword evidence="2" id="KW-1185">Reference proteome</keyword>
<evidence type="ECO:0008006" key="3">
    <source>
        <dbReference type="Google" id="ProtNLM"/>
    </source>
</evidence>
<dbReference type="OrthoDB" id="5425556at2759"/>
<dbReference type="AlphaFoldDB" id="A0A2V1D0L6"/>
<accession>A0A2V1D0L6</accession>
<reference evidence="1 2" key="1">
    <citation type="journal article" date="2018" name="Sci. Rep.">
        <title>Comparative genomics provides insights into the lifestyle and reveals functional heterogeneity of dark septate endophytic fungi.</title>
        <authorList>
            <person name="Knapp D.G."/>
            <person name="Nemeth J.B."/>
            <person name="Barry K."/>
            <person name="Hainaut M."/>
            <person name="Henrissat B."/>
            <person name="Johnson J."/>
            <person name="Kuo A."/>
            <person name="Lim J.H.P."/>
            <person name="Lipzen A."/>
            <person name="Nolan M."/>
            <person name="Ohm R.A."/>
            <person name="Tamas L."/>
            <person name="Grigoriev I.V."/>
            <person name="Spatafora J.W."/>
            <person name="Nagy L.G."/>
            <person name="Kovacs G.M."/>
        </authorList>
    </citation>
    <scope>NUCLEOTIDE SEQUENCE [LARGE SCALE GENOMIC DNA]</scope>
    <source>
        <strain evidence="1 2">DSE2036</strain>
    </source>
</reference>
<dbReference type="InterPro" id="IPR032675">
    <property type="entry name" value="LRR_dom_sf"/>
</dbReference>
<proteinExistence type="predicted"/>
<dbReference type="Gene3D" id="3.80.10.10">
    <property type="entry name" value="Ribonuclease Inhibitor"/>
    <property type="match status" value="1"/>
</dbReference>
<dbReference type="EMBL" id="KZ805830">
    <property type="protein sequence ID" value="PVH91580.1"/>
    <property type="molecule type" value="Genomic_DNA"/>
</dbReference>
<sequence>MASQPAEQRQAWDLLAGTATWASHLKALRVEGGDVSVAQLSRLLAKGRRCRELWLSRCTFIEVELWVWLGSGWEGSASLQILGVMRCGGLLGQHALDAIGELRQLRFLSLQGTLGVDKDVIERLNHDLWDIPELVLP</sequence>
<dbReference type="SUPFAM" id="SSF52047">
    <property type="entry name" value="RNI-like"/>
    <property type="match status" value="1"/>
</dbReference>
<gene>
    <name evidence="1" type="ORF">DM02DRAFT_704223</name>
</gene>
<protein>
    <recommendedName>
        <fullName evidence="3">F-box domain-containing protein</fullName>
    </recommendedName>
</protein>
<dbReference type="Proteomes" id="UP000244855">
    <property type="component" value="Unassembled WGS sequence"/>
</dbReference>
<evidence type="ECO:0000313" key="1">
    <source>
        <dbReference type="EMBL" id="PVH91580.1"/>
    </source>
</evidence>
<organism evidence="1 2">
    <name type="scientific">Periconia macrospinosa</name>
    <dbReference type="NCBI Taxonomy" id="97972"/>
    <lineage>
        <taxon>Eukaryota</taxon>
        <taxon>Fungi</taxon>
        <taxon>Dikarya</taxon>
        <taxon>Ascomycota</taxon>
        <taxon>Pezizomycotina</taxon>
        <taxon>Dothideomycetes</taxon>
        <taxon>Pleosporomycetidae</taxon>
        <taxon>Pleosporales</taxon>
        <taxon>Massarineae</taxon>
        <taxon>Periconiaceae</taxon>
        <taxon>Periconia</taxon>
    </lineage>
</organism>
<name>A0A2V1D0L6_9PLEO</name>
<evidence type="ECO:0000313" key="2">
    <source>
        <dbReference type="Proteomes" id="UP000244855"/>
    </source>
</evidence>